<dbReference type="GO" id="GO:0008270">
    <property type="term" value="F:zinc ion binding"/>
    <property type="evidence" value="ECO:0007669"/>
    <property type="project" value="UniProtKB-UniRule"/>
</dbReference>
<keyword evidence="1" id="KW-0863">Zinc-finger</keyword>
<name>A0AA35WQE8_GEOBA</name>
<dbReference type="EMBL" id="CASHTH010002143">
    <property type="protein sequence ID" value="CAI8025376.1"/>
    <property type="molecule type" value="Genomic_DNA"/>
</dbReference>
<protein>
    <recommendedName>
        <fullName evidence="2">ZAD domain-containing protein</fullName>
    </recommendedName>
</protein>
<feature type="non-terminal residue" evidence="3">
    <location>
        <position position="1"/>
    </location>
</feature>
<dbReference type="PROSITE" id="PS51915">
    <property type="entry name" value="ZAD"/>
    <property type="match status" value="1"/>
</dbReference>
<evidence type="ECO:0000313" key="4">
    <source>
        <dbReference type="Proteomes" id="UP001174909"/>
    </source>
</evidence>
<gene>
    <name evidence="3" type="ORF">GBAR_LOCUS14662</name>
</gene>
<organism evidence="3 4">
    <name type="scientific">Geodia barretti</name>
    <name type="common">Barrett's horny sponge</name>
    <dbReference type="NCBI Taxonomy" id="519541"/>
    <lineage>
        <taxon>Eukaryota</taxon>
        <taxon>Metazoa</taxon>
        <taxon>Porifera</taxon>
        <taxon>Demospongiae</taxon>
        <taxon>Heteroscleromorpha</taxon>
        <taxon>Tetractinellida</taxon>
        <taxon>Astrophorina</taxon>
        <taxon>Geodiidae</taxon>
        <taxon>Geodia</taxon>
    </lineage>
</organism>
<feature type="binding site" evidence="1">
    <location>
        <position position="7"/>
    </location>
    <ligand>
        <name>Zn(2+)</name>
        <dbReference type="ChEBI" id="CHEBI:29105"/>
    </ligand>
</feature>
<sequence length="59" mass="6576">TQLPKHCRVCGKHCSSGESKYSVRAHTSDLLAVYGVLAERDDPAIHPPEFCHACYCKMK</sequence>
<feature type="domain" description="ZAD" evidence="2">
    <location>
        <begin position="5"/>
        <end position="59"/>
    </location>
</feature>
<evidence type="ECO:0000259" key="2">
    <source>
        <dbReference type="PROSITE" id="PS51915"/>
    </source>
</evidence>
<dbReference type="AlphaFoldDB" id="A0AA35WQE8"/>
<accession>A0AA35WQE8</accession>
<feature type="binding site" evidence="1">
    <location>
        <position position="54"/>
    </location>
    <ligand>
        <name>Zn(2+)</name>
        <dbReference type="ChEBI" id="CHEBI:29105"/>
    </ligand>
</feature>
<evidence type="ECO:0000256" key="1">
    <source>
        <dbReference type="PROSITE-ProRule" id="PRU01263"/>
    </source>
</evidence>
<feature type="binding site" evidence="1">
    <location>
        <position position="51"/>
    </location>
    <ligand>
        <name>Zn(2+)</name>
        <dbReference type="ChEBI" id="CHEBI:29105"/>
    </ligand>
</feature>
<comment type="caution">
    <text evidence="3">The sequence shown here is derived from an EMBL/GenBank/DDBJ whole genome shotgun (WGS) entry which is preliminary data.</text>
</comment>
<reference evidence="3" key="1">
    <citation type="submission" date="2023-03" db="EMBL/GenBank/DDBJ databases">
        <authorList>
            <person name="Steffen K."/>
            <person name="Cardenas P."/>
        </authorList>
    </citation>
    <scope>NUCLEOTIDE SEQUENCE</scope>
</reference>
<feature type="binding site" evidence="1">
    <location>
        <position position="10"/>
    </location>
    <ligand>
        <name>Zn(2+)</name>
        <dbReference type="ChEBI" id="CHEBI:29105"/>
    </ligand>
</feature>
<keyword evidence="1" id="KW-0479">Metal-binding</keyword>
<dbReference type="GO" id="GO:0005634">
    <property type="term" value="C:nucleus"/>
    <property type="evidence" value="ECO:0007669"/>
    <property type="project" value="InterPro"/>
</dbReference>
<dbReference type="Proteomes" id="UP001174909">
    <property type="component" value="Unassembled WGS sequence"/>
</dbReference>
<keyword evidence="1" id="KW-0862">Zinc</keyword>
<evidence type="ECO:0000313" key="3">
    <source>
        <dbReference type="EMBL" id="CAI8025376.1"/>
    </source>
</evidence>
<keyword evidence="4" id="KW-1185">Reference proteome</keyword>
<dbReference type="InterPro" id="IPR012934">
    <property type="entry name" value="Znf_AD"/>
</dbReference>
<proteinExistence type="predicted"/>